<protein>
    <submittedName>
        <fullName evidence="2">Glucan endo-1,3-alpha-glucosidase agn1</fullName>
    </submittedName>
</protein>
<dbReference type="InterPro" id="IPR005197">
    <property type="entry name" value="Glyco_hydro_71"/>
</dbReference>
<evidence type="ECO:0000313" key="3">
    <source>
        <dbReference type="Proteomes" id="UP001310594"/>
    </source>
</evidence>
<gene>
    <name evidence="2" type="primary">agn1_1</name>
    <name evidence="2" type="ORF">LTR97_009242</name>
</gene>
<sequence length="414" mass="44714">MLTAATLVASILALHLPSPVIAQSVFAHVLVGNTAGYGVVQWTSDIKLAAKYHIDGFVLNIATPYDGTTSTQLSLAFQAIDALPASVSFKLLLSFDYLGGAGAWVDADVINIMKTYGPNGAYFHVDGKPMVSTFEGPSNSNIQDWLYINGSIPGGIYFVPDWTSLGSEGFSTDLVDGAWVSPMFYTDLPAYNKAWVWRGDDTWWRRWQQVLEVLPEFVEIVTWNDFGESHYVGPIYHPGVPNTPTANATAYVDGYSHQAWLRTLPYQIAAYKHAYNPTNPALKVAKDKIVYWYRNAPATAGNTKVTGNNCKSDINLFGYQTCFAVSDVLQDSIFAIVLATKSVTATISIGSGEPTVFLNLTAGINFISRPFSGETGKVKVSLSSGAHGEGPAIVSEPVRGVANFNAYVQCAGGC</sequence>
<reference evidence="2" key="1">
    <citation type="submission" date="2023-08" db="EMBL/GenBank/DDBJ databases">
        <title>Black Yeasts Isolated from many extreme environments.</title>
        <authorList>
            <person name="Coleine C."/>
            <person name="Stajich J.E."/>
            <person name="Selbmann L."/>
        </authorList>
    </citation>
    <scope>NUCLEOTIDE SEQUENCE</scope>
    <source>
        <strain evidence="2">CCFEE 5810</strain>
    </source>
</reference>
<dbReference type="AlphaFoldDB" id="A0AAN7WBA4"/>
<dbReference type="EMBL" id="JAVRQU010000015">
    <property type="protein sequence ID" value="KAK5694652.1"/>
    <property type="molecule type" value="Genomic_DNA"/>
</dbReference>
<feature type="chain" id="PRO_5043048375" evidence="1">
    <location>
        <begin position="23"/>
        <end position="414"/>
    </location>
</feature>
<name>A0AAN7WBA4_9PEZI</name>
<evidence type="ECO:0000313" key="2">
    <source>
        <dbReference type="EMBL" id="KAK5694652.1"/>
    </source>
</evidence>
<dbReference type="CDD" id="cd11577">
    <property type="entry name" value="GH71"/>
    <property type="match status" value="1"/>
</dbReference>
<dbReference type="Pfam" id="PF03659">
    <property type="entry name" value="Glyco_hydro_71"/>
    <property type="match status" value="2"/>
</dbReference>
<keyword evidence="1" id="KW-0732">Signal</keyword>
<dbReference type="Proteomes" id="UP001310594">
    <property type="component" value="Unassembled WGS sequence"/>
</dbReference>
<comment type="caution">
    <text evidence="2">The sequence shown here is derived from an EMBL/GenBank/DDBJ whole genome shotgun (WGS) entry which is preliminary data.</text>
</comment>
<dbReference type="GO" id="GO:0051118">
    <property type="term" value="F:glucan endo-1,3-alpha-glucosidase activity"/>
    <property type="evidence" value="ECO:0007669"/>
    <property type="project" value="InterPro"/>
</dbReference>
<evidence type="ECO:0000256" key="1">
    <source>
        <dbReference type="SAM" id="SignalP"/>
    </source>
</evidence>
<feature type="signal peptide" evidence="1">
    <location>
        <begin position="1"/>
        <end position="22"/>
    </location>
</feature>
<dbReference type="Gene3D" id="3.20.20.80">
    <property type="entry name" value="Glycosidases"/>
    <property type="match status" value="2"/>
</dbReference>
<accession>A0AAN7WBA4</accession>
<proteinExistence type="predicted"/>
<organism evidence="2 3">
    <name type="scientific">Elasticomyces elasticus</name>
    <dbReference type="NCBI Taxonomy" id="574655"/>
    <lineage>
        <taxon>Eukaryota</taxon>
        <taxon>Fungi</taxon>
        <taxon>Dikarya</taxon>
        <taxon>Ascomycota</taxon>
        <taxon>Pezizomycotina</taxon>
        <taxon>Dothideomycetes</taxon>
        <taxon>Dothideomycetidae</taxon>
        <taxon>Mycosphaerellales</taxon>
        <taxon>Teratosphaeriaceae</taxon>
        <taxon>Elasticomyces</taxon>
    </lineage>
</organism>